<reference evidence="7 8" key="1">
    <citation type="submission" date="2019-03" db="EMBL/GenBank/DDBJ databases">
        <title>Genomic Encyclopedia of Type Strains, Phase III (KMG-III): the genomes of soil and plant-associated and newly described type strains.</title>
        <authorList>
            <person name="Whitman W."/>
        </authorList>
    </citation>
    <scope>NUCLEOTIDE SEQUENCE [LARGE SCALE GENOMIC DNA]</scope>
    <source>
        <strain evidence="7 8">CGMCC 1.7660</strain>
    </source>
</reference>
<dbReference type="PRINTS" id="PR00377">
    <property type="entry name" value="IMPHPHTASES"/>
</dbReference>
<name>A0A4R6WYA6_9PROT</name>
<protein>
    <submittedName>
        <fullName evidence="7">Inositol-phosphate phosphatase/L-galactose 1-phosphate phosphatase/histidinol-phosphatase</fullName>
    </submittedName>
</protein>
<evidence type="ECO:0000313" key="8">
    <source>
        <dbReference type="Proteomes" id="UP000295783"/>
    </source>
</evidence>
<dbReference type="PROSITE" id="PS00629">
    <property type="entry name" value="IMP_1"/>
    <property type="match status" value="1"/>
</dbReference>
<dbReference type="PANTHER" id="PTHR43200">
    <property type="entry name" value="PHOSPHATASE"/>
    <property type="match status" value="1"/>
</dbReference>
<dbReference type="AlphaFoldDB" id="A0A4R6WYA6"/>
<dbReference type="Proteomes" id="UP000295783">
    <property type="component" value="Unassembled WGS sequence"/>
</dbReference>
<sequence>MAAQAGEVLSGEFLSVARGLTEVSRPILRRYYRTRVDILDKSDESPVTQADRECESALRAAIATAFPDHGIIGEEFGPERADAEFVWVLDPLDGTRAFITGRPMFGTLIALTRGGKPVLGVIDMPILGDTWLGAVGHPTTLNGEPVRPRACAALKDAYFSCALPLMFAGPFRPTLDALTAATKSQTFGGDCYQYGVLASGFLDLVVERQLGLYDFLALVPILDGAGAYITDWQGKALDIRSGDQVVAAGDRRVLDQALDLLNR</sequence>
<dbReference type="CDD" id="cd01641">
    <property type="entry name" value="Bacterial_IMPase_like_1"/>
    <property type="match status" value="1"/>
</dbReference>
<proteinExistence type="inferred from homology"/>
<comment type="similarity">
    <text evidence="2">Belongs to the inositol monophosphatase superfamily.</text>
</comment>
<evidence type="ECO:0000256" key="1">
    <source>
        <dbReference type="ARBA" id="ARBA00001946"/>
    </source>
</evidence>
<dbReference type="GO" id="GO:0000105">
    <property type="term" value="P:L-histidine biosynthetic process"/>
    <property type="evidence" value="ECO:0007669"/>
    <property type="project" value="TreeGrafter"/>
</dbReference>
<evidence type="ECO:0000256" key="6">
    <source>
        <dbReference type="PIRSR" id="PIRSR600760-2"/>
    </source>
</evidence>
<feature type="binding site" evidence="6">
    <location>
        <position position="214"/>
    </location>
    <ligand>
        <name>Mg(2+)</name>
        <dbReference type="ChEBI" id="CHEBI:18420"/>
        <label>1</label>
        <note>catalytic</note>
    </ligand>
</feature>
<evidence type="ECO:0000256" key="2">
    <source>
        <dbReference type="ARBA" id="ARBA00009759"/>
    </source>
</evidence>
<feature type="binding site" evidence="6">
    <location>
        <position position="93"/>
    </location>
    <ligand>
        <name>Mg(2+)</name>
        <dbReference type="ChEBI" id="CHEBI:18420"/>
        <label>2</label>
    </ligand>
</feature>
<feature type="binding site" evidence="6">
    <location>
        <position position="90"/>
    </location>
    <ligand>
        <name>Mg(2+)</name>
        <dbReference type="ChEBI" id="CHEBI:18420"/>
        <label>2</label>
    </ligand>
</feature>
<dbReference type="EMBL" id="SNYW01000002">
    <property type="protein sequence ID" value="TDQ85493.1"/>
    <property type="molecule type" value="Genomic_DNA"/>
</dbReference>
<dbReference type="Pfam" id="PF00459">
    <property type="entry name" value="Inositol_P"/>
    <property type="match status" value="1"/>
</dbReference>
<feature type="binding site" evidence="6">
    <location>
        <position position="92"/>
    </location>
    <ligand>
        <name>Mg(2+)</name>
        <dbReference type="ChEBI" id="CHEBI:18420"/>
        <label>1</label>
        <note>catalytic</note>
    </ligand>
</feature>
<keyword evidence="8" id="KW-1185">Reference proteome</keyword>
<dbReference type="Gene3D" id="3.30.540.10">
    <property type="entry name" value="Fructose-1,6-Bisphosphatase, subunit A, domain 1"/>
    <property type="match status" value="1"/>
</dbReference>
<dbReference type="InterPro" id="IPR000760">
    <property type="entry name" value="Inositol_monophosphatase-like"/>
</dbReference>
<dbReference type="InterPro" id="IPR051090">
    <property type="entry name" value="Inositol_monoP_superfamily"/>
</dbReference>
<accession>A0A4R6WYA6</accession>
<keyword evidence="5 6" id="KW-0460">Magnesium</keyword>
<keyword evidence="3 6" id="KW-0479">Metal-binding</keyword>
<dbReference type="PANTHER" id="PTHR43200:SF6">
    <property type="entry name" value="3'(2'),5'-BISPHOSPHATE NUCLEOTIDASE"/>
    <property type="match status" value="1"/>
</dbReference>
<organism evidence="7 8">
    <name type="scientific">Dongia mobilis</name>
    <dbReference type="NCBI Taxonomy" id="578943"/>
    <lineage>
        <taxon>Bacteria</taxon>
        <taxon>Pseudomonadati</taxon>
        <taxon>Pseudomonadota</taxon>
        <taxon>Alphaproteobacteria</taxon>
        <taxon>Rhodospirillales</taxon>
        <taxon>Dongiaceae</taxon>
        <taxon>Dongia</taxon>
    </lineage>
</organism>
<dbReference type="InterPro" id="IPR020583">
    <property type="entry name" value="Inositol_monoP_metal-BS"/>
</dbReference>
<comment type="cofactor">
    <cofactor evidence="1 6">
        <name>Mg(2+)</name>
        <dbReference type="ChEBI" id="CHEBI:18420"/>
    </cofactor>
</comment>
<dbReference type="Gene3D" id="3.40.190.80">
    <property type="match status" value="1"/>
</dbReference>
<keyword evidence="4" id="KW-0378">Hydrolase</keyword>
<feature type="binding site" evidence="6">
    <location>
        <position position="74"/>
    </location>
    <ligand>
        <name>Mg(2+)</name>
        <dbReference type="ChEBI" id="CHEBI:18420"/>
        <label>1</label>
        <note>catalytic</note>
    </ligand>
</feature>
<dbReference type="RefSeq" id="WP_243735494.1">
    <property type="nucleotide sequence ID" value="NZ_SNYW01000002.1"/>
</dbReference>
<evidence type="ECO:0000256" key="5">
    <source>
        <dbReference type="ARBA" id="ARBA00022842"/>
    </source>
</evidence>
<gene>
    <name evidence="7" type="ORF">A8950_0280</name>
</gene>
<dbReference type="GO" id="GO:0046872">
    <property type="term" value="F:metal ion binding"/>
    <property type="evidence" value="ECO:0007669"/>
    <property type="project" value="UniProtKB-KW"/>
</dbReference>
<evidence type="ECO:0000313" key="7">
    <source>
        <dbReference type="EMBL" id="TDQ85493.1"/>
    </source>
</evidence>
<dbReference type="SUPFAM" id="SSF56655">
    <property type="entry name" value="Carbohydrate phosphatase"/>
    <property type="match status" value="1"/>
</dbReference>
<comment type="caution">
    <text evidence="7">The sequence shown here is derived from an EMBL/GenBank/DDBJ whole genome shotgun (WGS) entry which is preliminary data.</text>
</comment>
<evidence type="ECO:0000256" key="3">
    <source>
        <dbReference type="ARBA" id="ARBA00022723"/>
    </source>
</evidence>
<dbReference type="GO" id="GO:0016791">
    <property type="term" value="F:phosphatase activity"/>
    <property type="evidence" value="ECO:0007669"/>
    <property type="project" value="UniProtKB-ARBA"/>
</dbReference>
<evidence type="ECO:0000256" key="4">
    <source>
        <dbReference type="ARBA" id="ARBA00022801"/>
    </source>
</evidence>